<keyword evidence="3" id="KW-1185">Reference proteome</keyword>
<feature type="compositionally biased region" description="Polar residues" evidence="1">
    <location>
        <begin position="27"/>
        <end position="40"/>
    </location>
</feature>
<dbReference type="Proteomes" id="UP000041254">
    <property type="component" value="Unassembled WGS sequence"/>
</dbReference>
<proteinExistence type="predicted"/>
<evidence type="ECO:0000313" key="2">
    <source>
        <dbReference type="EMBL" id="CEM10959.1"/>
    </source>
</evidence>
<dbReference type="InParanoid" id="A0A0G4FCS1"/>
<accession>A0A0G4FCS1</accession>
<sequence>MAAAASSSSAAAAADDDHGTGLPQPPAMSSSGHGRPTSPQELLPLLISKAARSDTIRRALIAQIASGPLTQQQQLLHHSKETIESTLLQRVKEKIDSQLAAKGIEGIITLSPDLTSIDLLLRLAYFIDTSGEWASMVPIVRVAKHQGRGGGQLPIELTSADVEGVGSRAVYDSRCEALRQLSLIGRHIGMTLERVNNGEERLGGRRLTIHTPQTLPANHPFRNYRFDDGDDYASVRDAVLDEMHWGGSEVAHQRGRRLHGNRHVNATRFYRLRQLATQQPPIWGCRTISTNHCPAAGGLFYQVIVLHGDQPHHTFEAHFYIYSDFNYAGAYLHTTERPVAGREGAARFPLTVRVAR</sequence>
<reference evidence="2 3" key="1">
    <citation type="submission" date="2014-11" db="EMBL/GenBank/DDBJ databases">
        <authorList>
            <person name="Zhu J."/>
            <person name="Qi W."/>
            <person name="Song R."/>
        </authorList>
    </citation>
    <scope>NUCLEOTIDE SEQUENCE [LARGE SCALE GENOMIC DNA]</scope>
</reference>
<gene>
    <name evidence="2" type="ORF">Vbra_15108</name>
</gene>
<dbReference type="AlphaFoldDB" id="A0A0G4FCS1"/>
<organism evidence="2 3">
    <name type="scientific">Vitrella brassicaformis (strain CCMP3155)</name>
    <dbReference type="NCBI Taxonomy" id="1169540"/>
    <lineage>
        <taxon>Eukaryota</taxon>
        <taxon>Sar</taxon>
        <taxon>Alveolata</taxon>
        <taxon>Colpodellida</taxon>
        <taxon>Vitrellaceae</taxon>
        <taxon>Vitrella</taxon>
    </lineage>
</organism>
<dbReference type="PhylomeDB" id="A0A0G4FCS1"/>
<feature type="compositionally biased region" description="Low complexity" evidence="1">
    <location>
        <begin position="1"/>
        <end position="13"/>
    </location>
</feature>
<evidence type="ECO:0000313" key="3">
    <source>
        <dbReference type="Proteomes" id="UP000041254"/>
    </source>
</evidence>
<evidence type="ECO:0000256" key="1">
    <source>
        <dbReference type="SAM" id="MobiDB-lite"/>
    </source>
</evidence>
<dbReference type="VEuPathDB" id="CryptoDB:Vbra_15108"/>
<name>A0A0G4FCS1_VITBC</name>
<protein>
    <submittedName>
        <fullName evidence="2">Uncharacterized protein</fullName>
    </submittedName>
</protein>
<dbReference type="EMBL" id="CDMY01000406">
    <property type="protein sequence ID" value="CEM10959.1"/>
    <property type="molecule type" value="Genomic_DNA"/>
</dbReference>
<feature type="region of interest" description="Disordered" evidence="1">
    <location>
        <begin position="1"/>
        <end position="40"/>
    </location>
</feature>